<reference evidence="5 6" key="1">
    <citation type="submission" date="2020-07" db="EMBL/GenBank/DDBJ databases">
        <title>Genomic Encyclopedia of Type Strains, Phase IV (KMG-V): Genome sequencing to study the core and pangenomes of soil and plant-associated prokaryotes.</title>
        <authorList>
            <person name="Whitman W."/>
        </authorList>
    </citation>
    <scope>NUCLEOTIDE SEQUENCE [LARGE SCALE GENOMIC DNA]</scope>
    <source>
        <strain evidence="5 6">SAS40</strain>
    </source>
</reference>
<dbReference type="InterPro" id="IPR015813">
    <property type="entry name" value="Pyrv/PenolPyrv_kinase-like_dom"/>
</dbReference>
<organism evidence="5 6">
    <name type="scientific">Pigmentiphaga litoralis</name>
    <dbReference type="NCBI Taxonomy" id="516702"/>
    <lineage>
        <taxon>Bacteria</taxon>
        <taxon>Pseudomonadati</taxon>
        <taxon>Pseudomonadota</taxon>
        <taxon>Betaproteobacteria</taxon>
        <taxon>Burkholderiales</taxon>
        <taxon>Alcaligenaceae</taxon>
        <taxon>Pigmentiphaga</taxon>
    </lineage>
</organism>
<keyword evidence="2" id="KW-0479">Metal-binding</keyword>
<evidence type="ECO:0000259" key="4">
    <source>
        <dbReference type="Pfam" id="PF03328"/>
    </source>
</evidence>
<evidence type="ECO:0000313" key="5">
    <source>
        <dbReference type="EMBL" id="NYE81357.1"/>
    </source>
</evidence>
<dbReference type="GO" id="GO:0046872">
    <property type="term" value="F:metal ion binding"/>
    <property type="evidence" value="ECO:0007669"/>
    <property type="project" value="UniProtKB-KW"/>
</dbReference>
<dbReference type="AlphaFoldDB" id="A0A7Y9IQV9"/>
<dbReference type="InterPro" id="IPR005000">
    <property type="entry name" value="Aldolase/citrate-lyase_domain"/>
</dbReference>
<dbReference type="InterPro" id="IPR050251">
    <property type="entry name" value="HpcH-HpaI_aldolase"/>
</dbReference>
<name>A0A7Y9IQV9_9BURK</name>
<dbReference type="Proteomes" id="UP000542125">
    <property type="component" value="Unassembled WGS sequence"/>
</dbReference>
<comment type="caution">
    <text evidence="5">The sequence shown here is derived from an EMBL/GenBank/DDBJ whole genome shotgun (WGS) entry which is preliminary data.</text>
</comment>
<accession>A0A7Y9IQV9</accession>
<comment type="similarity">
    <text evidence="1">Belongs to the HpcH/HpaI aldolase family.</text>
</comment>
<evidence type="ECO:0000313" key="6">
    <source>
        <dbReference type="Proteomes" id="UP000542125"/>
    </source>
</evidence>
<dbReference type="PANTHER" id="PTHR30502">
    <property type="entry name" value="2-KETO-3-DEOXY-L-RHAMNONATE ALDOLASE"/>
    <property type="match status" value="1"/>
</dbReference>
<keyword evidence="3" id="KW-0456">Lyase</keyword>
<evidence type="ECO:0000256" key="2">
    <source>
        <dbReference type="ARBA" id="ARBA00022723"/>
    </source>
</evidence>
<protein>
    <submittedName>
        <fullName evidence="5">2-keto-3-deoxy-L-rhamnonate aldolase RhmA</fullName>
    </submittedName>
</protein>
<dbReference type="RefSeq" id="WP_179583320.1">
    <property type="nucleotide sequence ID" value="NZ_JACBYR010000001.1"/>
</dbReference>
<proteinExistence type="inferred from homology"/>
<sequence length="265" mass="29083">MRMNPLKALWADRKPAFGTWSTLVHHPRFMKLLAVTGLDFVILEMEHSDFTIGEVGTLCLMAREAGIVPIVRPAGLQPHDYTRPLDAGAMGLLLPNVETAEQLESILSVTKFYPRGKRILNLRGPHTDYVRLTEPLQQIETLNDQTLTIAMIESQVGLDNLDAICAVQGLDAVMVGPDDLSQDLGVPGDMTHPTLIAALEQVIAACEARDVPWGFSCQDRTSAERWIKRGIRWMPYANDAAALFNTFSSAAADLKTMSGRQGVAS</sequence>
<dbReference type="GO" id="GO:0016832">
    <property type="term" value="F:aldehyde-lyase activity"/>
    <property type="evidence" value="ECO:0007669"/>
    <property type="project" value="TreeGrafter"/>
</dbReference>
<gene>
    <name evidence="5" type="ORF">FHW18_000628</name>
</gene>
<evidence type="ECO:0000256" key="1">
    <source>
        <dbReference type="ARBA" id="ARBA00005568"/>
    </source>
</evidence>
<dbReference type="Gene3D" id="3.20.20.60">
    <property type="entry name" value="Phosphoenolpyruvate-binding domains"/>
    <property type="match status" value="1"/>
</dbReference>
<evidence type="ECO:0000256" key="3">
    <source>
        <dbReference type="ARBA" id="ARBA00023239"/>
    </source>
</evidence>
<dbReference type="SUPFAM" id="SSF51621">
    <property type="entry name" value="Phosphoenolpyruvate/pyruvate domain"/>
    <property type="match status" value="1"/>
</dbReference>
<dbReference type="PANTHER" id="PTHR30502:SF0">
    <property type="entry name" value="PHOSPHOENOLPYRUVATE CARBOXYLASE FAMILY PROTEIN"/>
    <property type="match status" value="1"/>
</dbReference>
<feature type="domain" description="HpcH/HpaI aldolase/citrate lyase" evidence="4">
    <location>
        <begin position="25"/>
        <end position="226"/>
    </location>
</feature>
<dbReference type="InterPro" id="IPR040442">
    <property type="entry name" value="Pyrv_kinase-like_dom_sf"/>
</dbReference>
<dbReference type="GO" id="GO:0005737">
    <property type="term" value="C:cytoplasm"/>
    <property type="evidence" value="ECO:0007669"/>
    <property type="project" value="TreeGrafter"/>
</dbReference>
<keyword evidence="6" id="KW-1185">Reference proteome</keyword>
<dbReference type="Pfam" id="PF03328">
    <property type="entry name" value="HpcH_HpaI"/>
    <property type="match status" value="1"/>
</dbReference>
<dbReference type="EMBL" id="JACBYR010000001">
    <property type="protein sequence ID" value="NYE81357.1"/>
    <property type="molecule type" value="Genomic_DNA"/>
</dbReference>